<dbReference type="EMBL" id="QVQW01000035">
    <property type="protein sequence ID" value="RKU44062.1"/>
    <property type="molecule type" value="Genomic_DNA"/>
</dbReference>
<gene>
    <name evidence="2" type="ORF">DL546_006363</name>
</gene>
<organism evidence="2 3">
    <name type="scientific">Coniochaeta pulveracea</name>
    <dbReference type="NCBI Taxonomy" id="177199"/>
    <lineage>
        <taxon>Eukaryota</taxon>
        <taxon>Fungi</taxon>
        <taxon>Dikarya</taxon>
        <taxon>Ascomycota</taxon>
        <taxon>Pezizomycotina</taxon>
        <taxon>Sordariomycetes</taxon>
        <taxon>Sordariomycetidae</taxon>
        <taxon>Coniochaetales</taxon>
        <taxon>Coniochaetaceae</taxon>
        <taxon>Coniochaeta</taxon>
    </lineage>
</organism>
<dbReference type="Proteomes" id="UP000275385">
    <property type="component" value="Unassembled WGS sequence"/>
</dbReference>
<feature type="chain" id="PRO_5019055919" evidence="1">
    <location>
        <begin position="20"/>
        <end position="108"/>
    </location>
</feature>
<comment type="caution">
    <text evidence="2">The sequence shown here is derived from an EMBL/GenBank/DDBJ whole genome shotgun (WGS) entry which is preliminary data.</text>
</comment>
<reference evidence="2 3" key="1">
    <citation type="submission" date="2018-08" db="EMBL/GenBank/DDBJ databases">
        <title>Draft genome of the lignicolous fungus Coniochaeta pulveracea.</title>
        <authorList>
            <person name="Borstlap C.J."/>
            <person name="De Witt R.N."/>
            <person name="Botha A."/>
            <person name="Volschenk H."/>
        </authorList>
    </citation>
    <scope>NUCLEOTIDE SEQUENCE [LARGE SCALE GENOMIC DNA]</scope>
    <source>
        <strain evidence="2 3">CAB683</strain>
    </source>
</reference>
<name>A0A420Y863_9PEZI</name>
<proteinExistence type="predicted"/>
<sequence length="108" mass="11578">MVGTTHLFLLSLGSSLAVAGPDKVLEGRTDPSTVLSTVTVTACASGCLTTAPASTVTVYFTHVSCLVWLLTTNNNQLLWTSNNVTFSNHFKLHPRKWQSVGASVSQFH</sequence>
<dbReference type="AlphaFoldDB" id="A0A420Y863"/>
<accession>A0A420Y863</accession>
<protein>
    <submittedName>
        <fullName evidence="2">Uncharacterized protein</fullName>
    </submittedName>
</protein>
<keyword evidence="1" id="KW-0732">Signal</keyword>
<evidence type="ECO:0000313" key="3">
    <source>
        <dbReference type="Proteomes" id="UP000275385"/>
    </source>
</evidence>
<evidence type="ECO:0000313" key="2">
    <source>
        <dbReference type="EMBL" id="RKU44062.1"/>
    </source>
</evidence>
<evidence type="ECO:0000256" key="1">
    <source>
        <dbReference type="SAM" id="SignalP"/>
    </source>
</evidence>
<feature type="signal peptide" evidence="1">
    <location>
        <begin position="1"/>
        <end position="19"/>
    </location>
</feature>
<keyword evidence="3" id="KW-1185">Reference proteome</keyword>